<dbReference type="SUPFAM" id="SSF53850">
    <property type="entry name" value="Periplasmic binding protein-like II"/>
    <property type="match status" value="1"/>
</dbReference>
<dbReference type="Pfam" id="PF03466">
    <property type="entry name" value="LysR_substrate"/>
    <property type="match status" value="1"/>
</dbReference>
<proteinExistence type="inferred from homology"/>
<evidence type="ECO:0000313" key="7">
    <source>
        <dbReference type="Proteomes" id="UP000609531"/>
    </source>
</evidence>
<dbReference type="PANTHER" id="PTHR30537">
    <property type="entry name" value="HTH-TYPE TRANSCRIPTIONAL REGULATOR"/>
    <property type="match status" value="1"/>
</dbReference>
<dbReference type="PROSITE" id="PS50931">
    <property type="entry name" value="HTH_LYSR"/>
    <property type="match status" value="1"/>
</dbReference>
<evidence type="ECO:0000259" key="5">
    <source>
        <dbReference type="PROSITE" id="PS50931"/>
    </source>
</evidence>
<dbReference type="CDD" id="cd08422">
    <property type="entry name" value="PBP2_CrgA_like"/>
    <property type="match status" value="1"/>
</dbReference>
<reference evidence="6" key="1">
    <citation type="submission" date="2020-12" db="EMBL/GenBank/DDBJ databases">
        <title>Bacterial taxonomy.</title>
        <authorList>
            <person name="Pan X."/>
        </authorList>
    </citation>
    <scope>NUCLEOTIDE SEQUENCE</scope>
    <source>
        <strain evidence="6">B2012</strain>
    </source>
</reference>
<dbReference type="PRINTS" id="PR00039">
    <property type="entry name" value="HTHLYSR"/>
</dbReference>
<feature type="domain" description="HTH lysR-type" evidence="5">
    <location>
        <begin position="18"/>
        <end position="75"/>
    </location>
</feature>
<evidence type="ECO:0000256" key="2">
    <source>
        <dbReference type="ARBA" id="ARBA00023015"/>
    </source>
</evidence>
<gene>
    <name evidence="6" type="ORF">JCR33_13905</name>
</gene>
<dbReference type="Proteomes" id="UP000609531">
    <property type="component" value="Unassembled WGS sequence"/>
</dbReference>
<dbReference type="AlphaFoldDB" id="A0A934IQE6"/>
<dbReference type="SUPFAM" id="SSF46785">
    <property type="entry name" value="Winged helix' DNA-binding domain"/>
    <property type="match status" value="1"/>
</dbReference>
<dbReference type="InterPro" id="IPR036388">
    <property type="entry name" value="WH-like_DNA-bd_sf"/>
</dbReference>
<organism evidence="6 7">
    <name type="scientific">Acuticoccus mangrovi</name>
    <dbReference type="NCBI Taxonomy" id="2796142"/>
    <lineage>
        <taxon>Bacteria</taxon>
        <taxon>Pseudomonadati</taxon>
        <taxon>Pseudomonadota</taxon>
        <taxon>Alphaproteobacteria</taxon>
        <taxon>Hyphomicrobiales</taxon>
        <taxon>Amorphaceae</taxon>
        <taxon>Acuticoccus</taxon>
    </lineage>
</organism>
<keyword evidence="4" id="KW-0804">Transcription</keyword>
<dbReference type="InterPro" id="IPR000847">
    <property type="entry name" value="LysR_HTH_N"/>
</dbReference>
<comment type="caution">
    <text evidence="6">The sequence shown here is derived from an EMBL/GenBank/DDBJ whole genome shotgun (WGS) entry which is preliminary data.</text>
</comment>
<dbReference type="FunFam" id="1.10.10.10:FF:000001">
    <property type="entry name" value="LysR family transcriptional regulator"/>
    <property type="match status" value="1"/>
</dbReference>
<evidence type="ECO:0000256" key="1">
    <source>
        <dbReference type="ARBA" id="ARBA00009437"/>
    </source>
</evidence>
<dbReference type="InterPro" id="IPR036390">
    <property type="entry name" value="WH_DNA-bd_sf"/>
</dbReference>
<protein>
    <submittedName>
        <fullName evidence="6">LysR family transcriptional regulator</fullName>
    </submittedName>
</protein>
<keyword evidence="3" id="KW-0238">DNA-binding</keyword>
<comment type="similarity">
    <text evidence="1">Belongs to the LysR transcriptional regulatory family.</text>
</comment>
<dbReference type="Pfam" id="PF00126">
    <property type="entry name" value="HTH_1"/>
    <property type="match status" value="1"/>
</dbReference>
<dbReference type="RefSeq" id="WP_198882702.1">
    <property type="nucleotide sequence ID" value="NZ_JAEKJA010000011.1"/>
</dbReference>
<accession>A0A934IQE6</accession>
<keyword evidence="2" id="KW-0805">Transcription regulation</keyword>
<evidence type="ECO:0000256" key="4">
    <source>
        <dbReference type="ARBA" id="ARBA00023163"/>
    </source>
</evidence>
<dbReference type="FunFam" id="3.40.190.290:FF:000001">
    <property type="entry name" value="Transcriptional regulator, LysR family"/>
    <property type="match status" value="1"/>
</dbReference>
<sequence>MTGGGRIRLPDPSAIEGDRITLMMTFVTAAEHLSFAEAATHLNVMPSTISRQISRLEDRLGVRLFTRTTRRVALTEAGEAYYREALAVLARIAEVDDIISNFHSEPRGTLRISAPVALGRLYVNAIVLDFITLYRDLQVEVDYSDTFVDIVRDGYDVVIRTGELADSGLIARRIATNRRILVAAPKYIAKHGVPATPQDLVNHNCVRFTYYSAAGRQWQFTRGEEEVTVTISGNFVSNNSDTVAHAVQHGVGIGLLAGYLAVEGIRNGDLVQLLPEWTNLPEAGVYFLYANGRHLPPKVRAFISFVEGRLRGAEWNTDRVRRKLLPAPKAP</sequence>
<dbReference type="InterPro" id="IPR058163">
    <property type="entry name" value="LysR-type_TF_proteobact-type"/>
</dbReference>
<evidence type="ECO:0000256" key="3">
    <source>
        <dbReference type="ARBA" id="ARBA00023125"/>
    </source>
</evidence>
<evidence type="ECO:0000313" key="6">
    <source>
        <dbReference type="EMBL" id="MBJ3776796.1"/>
    </source>
</evidence>
<dbReference type="InterPro" id="IPR005119">
    <property type="entry name" value="LysR_subst-bd"/>
</dbReference>
<dbReference type="EMBL" id="JAEKJA010000011">
    <property type="protein sequence ID" value="MBJ3776796.1"/>
    <property type="molecule type" value="Genomic_DNA"/>
</dbReference>
<dbReference type="Gene3D" id="3.40.190.290">
    <property type="match status" value="1"/>
</dbReference>
<keyword evidence="7" id="KW-1185">Reference proteome</keyword>
<dbReference type="Gene3D" id="1.10.10.10">
    <property type="entry name" value="Winged helix-like DNA-binding domain superfamily/Winged helix DNA-binding domain"/>
    <property type="match status" value="1"/>
</dbReference>
<dbReference type="GO" id="GO:0003700">
    <property type="term" value="F:DNA-binding transcription factor activity"/>
    <property type="evidence" value="ECO:0007669"/>
    <property type="project" value="InterPro"/>
</dbReference>
<name>A0A934IQE6_9HYPH</name>
<dbReference type="PANTHER" id="PTHR30537:SF5">
    <property type="entry name" value="HTH-TYPE TRANSCRIPTIONAL ACTIVATOR TTDR-RELATED"/>
    <property type="match status" value="1"/>
</dbReference>
<dbReference type="GO" id="GO:0003677">
    <property type="term" value="F:DNA binding"/>
    <property type="evidence" value="ECO:0007669"/>
    <property type="project" value="UniProtKB-KW"/>
</dbReference>